<proteinExistence type="predicted"/>
<reference evidence="1 2" key="1">
    <citation type="submission" date="2019-05" db="EMBL/GenBank/DDBJ databases">
        <title>Another draft genome of Portunus trituberculatus and its Hox gene families provides insights of decapod evolution.</title>
        <authorList>
            <person name="Jeong J.-H."/>
            <person name="Song I."/>
            <person name="Kim S."/>
            <person name="Choi T."/>
            <person name="Kim D."/>
            <person name="Ryu S."/>
            <person name="Kim W."/>
        </authorList>
    </citation>
    <scope>NUCLEOTIDE SEQUENCE [LARGE SCALE GENOMIC DNA]</scope>
    <source>
        <tissue evidence="1">Muscle</tissue>
    </source>
</reference>
<comment type="caution">
    <text evidence="1">The sequence shown here is derived from an EMBL/GenBank/DDBJ whole genome shotgun (WGS) entry which is preliminary data.</text>
</comment>
<sequence>MRALGSKGSPSAQVRILPMVQGLGFLTRANSFLAVLAICQGIMCEGRSGQTGGQGIMCEGRSGQTGESDQVEGLARLHSNAHVSHFRRWETFIQKTHIDFYINKL</sequence>
<organism evidence="1 2">
    <name type="scientific">Portunus trituberculatus</name>
    <name type="common">Swimming crab</name>
    <name type="synonym">Neptunus trituberculatus</name>
    <dbReference type="NCBI Taxonomy" id="210409"/>
    <lineage>
        <taxon>Eukaryota</taxon>
        <taxon>Metazoa</taxon>
        <taxon>Ecdysozoa</taxon>
        <taxon>Arthropoda</taxon>
        <taxon>Crustacea</taxon>
        <taxon>Multicrustacea</taxon>
        <taxon>Malacostraca</taxon>
        <taxon>Eumalacostraca</taxon>
        <taxon>Eucarida</taxon>
        <taxon>Decapoda</taxon>
        <taxon>Pleocyemata</taxon>
        <taxon>Brachyura</taxon>
        <taxon>Eubrachyura</taxon>
        <taxon>Portunoidea</taxon>
        <taxon>Portunidae</taxon>
        <taxon>Portuninae</taxon>
        <taxon>Portunus</taxon>
    </lineage>
</organism>
<dbReference type="Proteomes" id="UP000324222">
    <property type="component" value="Unassembled WGS sequence"/>
</dbReference>
<dbReference type="AlphaFoldDB" id="A0A5B7GHJ8"/>
<protein>
    <submittedName>
        <fullName evidence="1">Uncharacterized protein</fullName>
    </submittedName>
</protein>
<evidence type="ECO:0000313" key="2">
    <source>
        <dbReference type="Proteomes" id="UP000324222"/>
    </source>
</evidence>
<dbReference type="EMBL" id="VSRR010014151">
    <property type="protein sequence ID" value="MPC56677.1"/>
    <property type="molecule type" value="Genomic_DNA"/>
</dbReference>
<evidence type="ECO:0000313" key="1">
    <source>
        <dbReference type="EMBL" id="MPC56677.1"/>
    </source>
</evidence>
<gene>
    <name evidence="1" type="ORF">E2C01_050642</name>
</gene>
<keyword evidence="2" id="KW-1185">Reference proteome</keyword>
<accession>A0A5B7GHJ8</accession>
<name>A0A5B7GHJ8_PORTR</name>